<dbReference type="HAMAP" id="MF_00376">
    <property type="entry name" value="Dephospho_CoA_kinase"/>
    <property type="match status" value="1"/>
</dbReference>
<dbReference type="PANTHER" id="PTHR10695:SF46">
    <property type="entry name" value="BIFUNCTIONAL COENZYME A SYNTHASE-RELATED"/>
    <property type="match status" value="1"/>
</dbReference>
<evidence type="ECO:0000256" key="2">
    <source>
        <dbReference type="ARBA" id="ARBA00022741"/>
    </source>
</evidence>
<dbReference type="Proteomes" id="UP001497512">
    <property type="component" value="Chromosome 11"/>
</dbReference>
<organism evidence="5 6">
    <name type="scientific">Sphagnum troendelagicum</name>
    <dbReference type="NCBI Taxonomy" id="128251"/>
    <lineage>
        <taxon>Eukaryota</taxon>
        <taxon>Viridiplantae</taxon>
        <taxon>Streptophyta</taxon>
        <taxon>Embryophyta</taxon>
        <taxon>Bryophyta</taxon>
        <taxon>Sphagnophytina</taxon>
        <taxon>Sphagnopsida</taxon>
        <taxon>Sphagnales</taxon>
        <taxon>Sphagnaceae</taxon>
        <taxon>Sphagnum</taxon>
    </lineage>
</organism>
<keyword evidence="2" id="KW-0547">Nucleotide-binding</keyword>
<protein>
    <recommendedName>
        <fullName evidence="7">Dephospho-CoA kinase</fullName>
    </recommendedName>
</protein>
<dbReference type="PROSITE" id="PS51219">
    <property type="entry name" value="DPCK"/>
    <property type="match status" value="1"/>
</dbReference>
<dbReference type="PANTHER" id="PTHR10695">
    <property type="entry name" value="DEPHOSPHO-COA KINASE-RELATED"/>
    <property type="match status" value="1"/>
</dbReference>
<dbReference type="Gene3D" id="3.40.50.300">
    <property type="entry name" value="P-loop containing nucleotide triphosphate hydrolases"/>
    <property type="match status" value="1"/>
</dbReference>
<evidence type="ECO:0000313" key="6">
    <source>
        <dbReference type="Proteomes" id="UP001497512"/>
    </source>
</evidence>
<reference evidence="5" key="1">
    <citation type="submission" date="2024-02" db="EMBL/GenBank/DDBJ databases">
        <authorList>
            <consortium name="ELIXIR-Norway"/>
            <consortium name="Elixir Norway"/>
        </authorList>
    </citation>
    <scope>NUCLEOTIDE SEQUENCE</scope>
</reference>
<evidence type="ECO:0000313" key="5">
    <source>
        <dbReference type="EMBL" id="CAK9196521.1"/>
    </source>
</evidence>
<dbReference type="NCBIfam" id="TIGR00152">
    <property type="entry name" value="dephospho-CoA kinase"/>
    <property type="match status" value="1"/>
</dbReference>
<evidence type="ECO:0000256" key="1">
    <source>
        <dbReference type="ARBA" id="ARBA00004724"/>
    </source>
</evidence>
<sequence>MRMVGLTGGIASGKSTVSRQLQAQGIPVIDADKVAQAALRKNTWGWRRVVAIFGNGILQENGEVDRAKLGEIVFSDAAKRKQLNRAMEPCIMLGLFYEILKHWILGTSVVVLDVPLLFEAKIDWLTRPIIVVWVDDLTQETRLMARDNSSKEQARNRITSQLPLDVKRARADIVIDNSDSLEQTKVLVNELKKTITAPPSWKELLFSRFGVAAMVIGVITITVTRLQ</sequence>
<keyword evidence="4" id="KW-1133">Transmembrane helix</keyword>
<dbReference type="SUPFAM" id="SSF52540">
    <property type="entry name" value="P-loop containing nucleoside triphosphate hydrolases"/>
    <property type="match status" value="1"/>
</dbReference>
<dbReference type="CDD" id="cd02022">
    <property type="entry name" value="DPCK"/>
    <property type="match status" value="1"/>
</dbReference>
<comment type="pathway">
    <text evidence="1">Cofactor biosynthesis; coenzyme A biosynthesis.</text>
</comment>
<dbReference type="InterPro" id="IPR027417">
    <property type="entry name" value="P-loop_NTPase"/>
</dbReference>
<keyword evidence="6" id="KW-1185">Reference proteome</keyword>
<keyword evidence="3" id="KW-0067">ATP-binding</keyword>
<gene>
    <name evidence="5" type="ORF">CSSPTR1EN2_LOCUS3515</name>
</gene>
<dbReference type="Pfam" id="PF01121">
    <property type="entry name" value="CoaE"/>
    <property type="match status" value="1"/>
</dbReference>
<evidence type="ECO:0008006" key="7">
    <source>
        <dbReference type="Google" id="ProtNLM"/>
    </source>
</evidence>
<evidence type="ECO:0000256" key="4">
    <source>
        <dbReference type="SAM" id="Phobius"/>
    </source>
</evidence>
<evidence type="ECO:0000256" key="3">
    <source>
        <dbReference type="ARBA" id="ARBA00022840"/>
    </source>
</evidence>
<accession>A0ABP0TH54</accession>
<dbReference type="EMBL" id="OZ019903">
    <property type="protein sequence ID" value="CAK9196521.1"/>
    <property type="molecule type" value="Genomic_DNA"/>
</dbReference>
<keyword evidence="4" id="KW-0472">Membrane</keyword>
<dbReference type="InterPro" id="IPR001977">
    <property type="entry name" value="Depp_CoAkinase"/>
</dbReference>
<feature type="transmembrane region" description="Helical" evidence="4">
    <location>
        <begin position="205"/>
        <end position="226"/>
    </location>
</feature>
<keyword evidence="4" id="KW-0812">Transmembrane</keyword>
<proteinExistence type="inferred from homology"/>
<name>A0ABP0TH54_9BRYO</name>